<dbReference type="InterPro" id="IPR036895">
    <property type="entry name" value="Uracil-DNA_glycosylase-like_sf"/>
</dbReference>
<dbReference type="SUPFAM" id="SSF52141">
    <property type="entry name" value="Uracil-DNA glycosylase-like"/>
    <property type="match status" value="1"/>
</dbReference>
<comment type="caution">
    <text evidence="5">The sequence shown here is derived from an EMBL/GenBank/DDBJ whole genome shotgun (WGS) entry which is preliminary data.</text>
</comment>
<feature type="non-terminal residue" evidence="5">
    <location>
        <position position="1"/>
    </location>
</feature>
<keyword evidence="3" id="KW-0238">DNA-binding</keyword>
<reference evidence="5 6" key="1">
    <citation type="submission" date="2024-05" db="EMBL/GenBank/DDBJ databases">
        <authorList>
            <person name="Wallberg A."/>
        </authorList>
    </citation>
    <scope>NUCLEOTIDE SEQUENCE [LARGE SCALE GENOMIC DNA]</scope>
</reference>
<organism evidence="5 6">
    <name type="scientific">Meganyctiphanes norvegica</name>
    <name type="common">Northern krill</name>
    <name type="synonym">Thysanopoda norvegica</name>
    <dbReference type="NCBI Taxonomy" id="48144"/>
    <lineage>
        <taxon>Eukaryota</taxon>
        <taxon>Metazoa</taxon>
        <taxon>Ecdysozoa</taxon>
        <taxon>Arthropoda</taxon>
        <taxon>Crustacea</taxon>
        <taxon>Multicrustacea</taxon>
        <taxon>Malacostraca</taxon>
        <taxon>Eumalacostraca</taxon>
        <taxon>Eucarida</taxon>
        <taxon>Euphausiacea</taxon>
        <taxon>Euphausiidae</taxon>
        <taxon>Meganyctiphanes</taxon>
    </lineage>
</organism>
<evidence type="ECO:0000313" key="6">
    <source>
        <dbReference type="Proteomes" id="UP001497623"/>
    </source>
</evidence>
<dbReference type="PANTHER" id="PTHR13235:SF2">
    <property type="entry name" value="SINGLE-STRAND SELECTIVE MONOFUNCTIONAL URACIL DNA GLYCOSYLASE"/>
    <property type="match status" value="1"/>
</dbReference>
<accession>A0AAV2PQT1</accession>
<keyword evidence="4" id="KW-0234">DNA repair</keyword>
<gene>
    <name evidence="5" type="ORF">MNOR_LOCUS2688</name>
</gene>
<dbReference type="GO" id="GO:0000703">
    <property type="term" value="F:oxidized pyrimidine nucleobase lesion DNA N-glycosylase activity"/>
    <property type="evidence" value="ECO:0007669"/>
    <property type="project" value="TreeGrafter"/>
</dbReference>
<evidence type="ECO:0000313" key="5">
    <source>
        <dbReference type="EMBL" id="CAL4062446.1"/>
    </source>
</evidence>
<dbReference type="GO" id="GO:0003677">
    <property type="term" value="F:DNA binding"/>
    <property type="evidence" value="ECO:0007669"/>
    <property type="project" value="UniProtKB-KW"/>
</dbReference>
<evidence type="ECO:0000256" key="4">
    <source>
        <dbReference type="ARBA" id="ARBA00023204"/>
    </source>
</evidence>
<evidence type="ECO:0000256" key="2">
    <source>
        <dbReference type="ARBA" id="ARBA00022801"/>
    </source>
</evidence>
<keyword evidence="2" id="KW-0378">Hydrolase</keyword>
<dbReference type="Gene3D" id="3.40.470.10">
    <property type="entry name" value="Uracil-DNA glycosylase-like domain"/>
    <property type="match status" value="1"/>
</dbReference>
<keyword evidence="1" id="KW-0227">DNA damage</keyword>
<sequence>NLQVVVRRELQTVCDRNLVEAITMLGTQHIVAVGNYATTRAQHALRDNNISNITVSTLMHPSPINPAANKGWRAIALKQLTESNVIQYFMHTKTESNDRVS</sequence>
<keyword evidence="6" id="KW-1185">Reference proteome</keyword>
<dbReference type="EMBL" id="CAXKWB010000847">
    <property type="protein sequence ID" value="CAL4062446.1"/>
    <property type="molecule type" value="Genomic_DNA"/>
</dbReference>
<dbReference type="PANTHER" id="PTHR13235">
    <property type="entry name" value="SINGLE-STRAND SELECTIVE MONOFUNCTIONAL URACIL DNA GLYCOSYLASE"/>
    <property type="match status" value="1"/>
</dbReference>
<dbReference type="AlphaFoldDB" id="A0AAV2PQT1"/>
<dbReference type="GO" id="GO:0017065">
    <property type="term" value="F:single-strand selective uracil DNA N-glycosylase activity"/>
    <property type="evidence" value="ECO:0007669"/>
    <property type="project" value="InterPro"/>
</dbReference>
<proteinExistence type="predicted"/>
<evidence type="ECO:0000256" key="3">
    <source>
        <dbReference type="ARBA" id="ARBA00023125"/>
    </source>
</evidence>
<dbReference type="GO" id="GO:0006284">
    <property type="term" value="P:base-excision repair"/>
    <property type="evidence" value="ECO:0007669"/>
    <property type="project" value="InterPro"/>
</dbReference>
<dbReference type="Proteomes" id="UP001497623">
    <property type="component" value="Unassembled WGS sequence"/>
</dbReference>
<protein>
    <submittedName>
        <fullName evidence="5">Uncharacterized protein</fullName>
    </submittedName>
</protein>
<evidence type="ECO:0000256" key="1">
    <source>
        <dbReference type="ARBA" id="ARBA00022763"/>
    </source>
</evidence>
<dbReference type="InterPro" id="IPR039134">
    <property type="entry name" value="SMUG1"/>
</dbReference>
<name>A0AAV2PQT1_MEGNR</name>